<dbReference type="PANTHER" id="PTHR17490:SF16">
    <property type="entry name" value="THREONYLCARBAMOYL-AMP SYNTHASE"/>
    <property type="match status" value="1"/>
</dbReference>
<comment type="similarity">
    <text evidence="3">Belongs to the low molecular weight phosphotyrosine protein phosphatase family.</text>
</comment>
<evidence type="ECO:0000256" key="5">
    <source>
        <dbReference type="ARBA" id="ARBA00022490"/>
    </source>
</evidence>
<dbReference type="InterPro" id="IPR017867">
    <property type="entry name" value="Tyr_phospatase_low_mol_wt"/>
</dbReference>
<evidence type="ECO:0000259" key="15">
    <source>
        <dbReference type="PROSITE" id="PS51163"/>
    </source>
</evidence>
<keyword evidence="5" id="KW-0963">Cytoplasm</keyword>
<protein>
    <recommendedName>
        <fullName evidence="12">L-threonylcarbamoyladenylate synthase</fullName>
        <ecNumber evidence="4">2.7.7.87</ecNumber>
    </recommendedName>
    <alternativeName>
        <fullName evidence="12">L-threonylcarbamoyladenylate synthase</fullName>
    </alternativeName>
</protein>
<keyword evidence="10" id="KW-0378">Hydrolase</keyword>
<evidence type="ECO:0000256" key="8">
    <source>
        <dbReference type="ARBA" id="ARBA00022695"/>
    </source>
</evidence>
<evidence type="ECO:0000313" key="16">
    <source>
        <dbReference type="EMBL" id="PQO39826.1"/>
    </source>
</evidence>
<keyword evidence="11" id="KW-0067">ATP-binding</keyword>
<dbReference type="InterPro" id="IPR006070">
    <property type="entry name" value="Sua5-like_dom"/>
</dbReference>
<keyword evidence="6" id="KW-0808">Transferase</keyword>
<evidence type="ECO:0000256" key="13">
    <source>
        <dbReference type="ARBA" id="ARBA00048366"/>
    </source>
</evidence>
<feature type="active site" evidence="14">
    <location>
        <position position="266"/>
    </location>
</feature>
<feature type="active site" description="Nucleophile" evidence="14">
    <location>
        <position position="260"/>
    </location>
</feature>
<dbReference type="SUPFAM" id="SSF55821">
    <property type="entry name" value="YrdC/RibB"/>
    <property type="match status" value="1"/>
</dbReference>
<evidence type="ECO:0000256" key="6">
    <source>
        <dbReference type="ARBA" id="ARBA00022679"/>
    </source>
</evidence>
<comment type="similarity">
    <text evidence="2">Belongs to the SUA5 family.</text>
</comment>
<keyword evidence="9" id="KW-0547">Nucleotide-binding</keyword>
<dbReference type="GO" id="GO:0005737">
    <property type="term" value="C:cytoplasm"/>
    <property type="evidence" value="ECO:0007669"/>
    <property type="project" value="UniProtKB-SubCell"/>
</dbReference>
<dbReference type="PROSITE" id="PS51163">
    <property type="entry name" value="YRDC"/>
    <property type="match status" value="1"/>
</dbReference>
<evidence type="ECO:0000256" key="10">
    <source>
        <dbReference type="ARBA" id="ARBA00022801"/>
    </source>
</evidence>
<comment type="subcellular location">
    <subcellularLocation>
        <location evidence="1">Cytoplasm</location>
    </subcellularLocation>
</comment>
<organism evidence="16 17">
    <name type="scientific">Blastopirellula marina</name>
    <dbReference type="NCBI Taxonomy" id="124"/>
    <lineage>
        <taxon>Bacteria</taxon>
        <taxon>Pseudomonadati</taxon>
        <taxon>Planctomycetota</taxon>
        <taxon>Planctomycetia</taxon>
        <taxon>Pirellulales</taxon>
        <taxon>Pirellulaceae</taxon>
        <taxon>Blastopirellula</taxon>
    </lineage>
</organism>
<dbReference type="PANTHER" id="PTHR17490">
    <property type="entry name" value="SUA5"/>
    <property type="match status" value="1"/>
</dbReference>
<dbReference type="Pfam" id="PF01300">
    <property type="entry name" value="Sua5_yciO_yrdC"/>
    <property type="match status" value="1"/>
</dbReference>
<name>A0A2S8G5U7_9BACT</name>
<dbReference type="NCBIfam" id="TIGR00057">
    <property type="entry name" value="L-threonylcarbamoyladenylate synthase"/>
    <property type="match status" value="1"/>
</dbReference>
<dbReference type="InterPro" id="IPR023485">
    <property type="entry name" value="Ptyr_pPase"/>
</dbReference>
<dbReference type="GO" id="GO:0005524">
    <property type="term" value="F:ATP binding"/>
    <property type="evidence" value="ECO:0007669"/>
    <property type="project" value="UniProtKB-KW"/>
</dbReference>
<accession>A0A2S8G5U7</accession>
<comment type="catalytic activity">
    <reaction evidence="13">
        <text>L-threonine + hydrogencarbonate + ATP = L-threonylcarbamoyladenylate + diphosphate + H2O</text>
        <dbReference type="Rhea" id="RHEA:36407"/>
        <dbReference type="ChEBI" id="CHEBI:15377"/>
        <dbReference type="ChEBI" id="CHEBI:17544"/>
        <dbReference type="ChEBI" id="CHEBI:30616"/>
        <dbReference type="ChEBI" id="CHEBI:33019"/>
        <dbReference type="ChEBI" id="CHEBI:57926"/>
        <dbReference type="ChEBI" id="CHEBI:73682"/>
        <dbReference type="EC" id="2.7.7.87"/>
    </reaction>
</comment>
<gene>
    <name evidence="16" type="ORF">C5Y83_03535</name>
</gene>
<dbReference type="Pfam" id="PF01451">
    <property type="entry name" value="LMWPc"/>
    <property type="match status" value="1"/>
</dbReference>
<evidence type="ECO:0000256" key="12">
    <source>
        <dbReference type="ARBA" id="ARBA00029774"/>
    </source>
</evidence>
<dbReference type="GO" id="GO:0004725">
    <property type="term" value="F:protein tyrosine phosphatase activity"/>
    <property type="evidence" value="ECO:0007669"/>
    <property type="project" value="InterPro"/>
</dbReference>
<dbReference type="Proteomes" id="UP000238322">
    <property type="component" value="Unassembled WGS sequence"/>
</dbReference>
<dbReference type="SMART" id="SM00226">
    <property type="entry name" value="LMWPc"/>
    <property type="match status" value="1"/>
</dbReference>
<dbReference type="InterPro" id="IPR036196">
    <property type="entry name" value="Ptyr_pPase_sf"/>
</dbReference>
<reference evidence="16 17" key="1">
    <citation type="submission" date="2018-02" db="EMBL/GenBank/DDBJ databases">
        <title>Comparative genomes isolates from brazilian mangrove.</title>
        <authorList>
            <person name="Araujo J.E."/>
            <person name="Taketani R.G."/>
            <person name="Silva M.C.P."/>
            <person name="Loureco M.V."/>
            <person name="Andreote F.D."/>
        </authorList>
    </citation>
    <scope>NUCLEOTIDE SEQUENCE [LARGE SCALE GENOMIC DNA]</scope>
    <source>
        <strain evidence="16 17">Hex-1 MGV</strain>
    </source>
</reference>
<evidence type="ECO:0000256" key="1">
    <source>
        <dbReference type="ARBA" id="ARBA00004496"/>
    </source>
</evidence>
<evidence type="ECO:0000256" key="2">
    <source>
        <dbReference type="ARBA" id="ARBA00007663"/>
    </source>
</evidence>
<keyword evidence="8" id="KW-0548">Nucleotidyltransferase</keyword>
<dbReference type="CDD" id="cd16344">
    <property type="entry name" value="LMWPAP"/>
    <property type="match status" value="1"/>
</dbReference>
<dbReference type="Gene3D" id="3.40.50.2300">
    <property type="match status" value="1"/>
</dbReference>
<evidence type="ECO:0000256" key="11">
    <source>
        <dbReference type="ARBA" id="ARBA00022840"/>
    </source>
</evidence>
<dbReference type="GO" id="GO:0006450">
    <property type="term" value="P:regulation of translational fidelity"/>
    <property type="evidence" value="ECO:0007669"/>
    <property type="project" value="TreeGrafter"/>
</dbReference>
<feature type="domain" description="YrdC-like" evidence="15">
    <location>
        <begin position="49"/>
        <end position="243"/>
    </location>
</feature>
<keyword evidence="7" id="KW-0819">tRNA processing</keyword>
<evidence type="ECO:0000256" key="14">
    <source>
        <dbReference type="PIRSR" id="PIRSR617867-1"/>
    </source>
</evidence>
<feature type="active site" description="Proton donor" evidence="14">
    <location>
        <position position="377"/>
    </location>
</feature>
<evidence type="ECO:0000256" key="9">
    <source>
        <dbReference type="ARBA" id="ARBA00022741"/>
    </source>
</evidence>
<evidence type="ECO:0000256" key="7">
    <source>
        <dbReference type="ARBA" id="ARBA00022694"/>
    </source>
</evidence>
<dbReference type="InterPro" id="IPR050156">
    <property type="entry name" value="TC-AMP_synthase_SUA5"/>
</dbReference>
<proteinExistence type="inferred from homology"/>
<dbReference type="EC" id="2.7.7.87" evidence="4"/>
<dbReference type="InterPro" id="IPR017945">
    <property type="entry name" value="DHBP_synth_RibB-like_a/b_dom"/>
</dbReference>
<dbReference type="SUPFAM" id="SSF52788">
    <property type="entry name" value="Phosphotyrosine protein phosphatases I"/>
    <property type="match status" value="1"/>
</dbReference>
<dbReference type="GO" id="GO:0008033">
    <property type="term" value="P:tRNA processing"/>
    <property type="evidence" value="ECO:0007669"/>
    <property type="project" value="UniProtKB-KW"/>
</dbReference>
<dbReference type="GO" id="GO:0061710">
    <property type="term" value="F:L-threonylcarbamoyladenylate synthase"/>
    <property type="evidence" value="ECO:0007669"/>
    <property type="project" value="UniProtKB-EC"/>
</dbReference>
<dbReference type="PRINTS" id="PR00719">
    <property type="entry name" value="LMWPTPASE"/>
</dbReference>
<dbReference type="GO" id="GO:0000049">
    <property type="term" value="F:tRNA binding"/>
    <property type="evidence" value="ECO:0007669"/>
    <property type="project" value="TreeGrafter"/>
</dbReference>
<dbReference type="AlphaFoldDB" id="A0A2S8G5U7"/>
<dbReference type="Gene3D" id="3.90.870.10">
    <property type="entry name" value="DHBP synthase"/>
    <property type="match status" value="1"/>
</dbReference>
<dbReference type="EMBL" id="PUHY01000004">
    <property type="protein sequence ID" value="PQO39826.1"/>
    <property type="molecule type" value="Genomic_DNA"/>
</dbReference>
<evidence type="ECO:0000256" key="4">
    <source>
        <dbReference type="ARBA" id="ARBA00012584"/>
    </source>
</evidence>
<evidence type="ECO:0000313" key="17">
    <source>
        <dbReference type="Proteomes" id="UP000238322"/>
    </source>
</evidence>
<sequence length="412" mass="44680">MGAKQFAVALSLQYFMSRISGFALNASPFDRNSYVTAKVIEVKAADDRRDVVHRAVQALAEGEIVAFPTETVYGLAVSALNPKAVHALRHAKGRPETNPFSLCVPGADTLWDYVPTASPLMCRLARRCWPGPVTLVMPCDEGSVVSRFSDDVQQAVSPSGYVGLRVPAHDLISEVMQFLPGPLALTSANRSGEPDTIHGKEVVERLGDRVGLILDDGKCRYGQPSSVVKVEANHFQMLRQGVVSESVLNHLSSYFVLFVCTGNTCRSPMAEVIMQKHLADKLGTTIDQLDQRGILVASAGIAAFPGGRAAPEAINILSARSLDLAGHASQPLSDRLVEQADLILTMTSGHRDAILARWPEARDRVQTLSCDGRDIADPIGGSEDVYRQCLEQIESEIKLRVKDLDLENLLPS</sequence>
<evidence type="ECO:0000256" key="3">
    <source>
        <dbReference type="ARBA" id="ARBA00011063"/>
    </source>
</evidence>
<dbReference type="GO" id="GO:0003725">
    <property type="term" value="F:double-stranded RNA binding"/>
    <property type="evidence" value="ECO:0007669"/>
    <property type="project" value="InterPro"/>
</dbReference>
<comment type="caution">
    <text evidence="16">The sequence shown here is derived from an EMBL/GenBank/DDBJ whole genome shotgun (WGS) entry which is preliminary data.</text>
</comment>